<dbReference type="Proteomes" id="UP000507470">
    <property type="component" value="Unassembled WGS sequence"/>
</dbReference>
<keyword evidence="3" id="KW-1185">Reference proteome</keyword>
<reference evidence="2 3" key="1">
    <citation type="submission" date="2020-06" db="EMBL/GenBank/DDBJ databases">
        <authorList>
            <person name="Li R."/>
            <person name="Bekaert M."/>
        </authorList>
    </citation>
    <scope>NUCLEOTIDE SEQUENCE [LARGE SCALE GENOMIC DNA]</scope>
    <source>
        <strain evidence="3">wild</strain>
    </source>
</reference>
<dbReference type="EMBL" id="CACVKT020008990">
    <property type="protein sequence ID" value="CAC5419107.1"/>
    <property type="molecule type" value="Genomic_DNA"/>
</dbReference>
<protein>
    <submittedName>
        <fullName evidence="2">Uncharacterized protein</fullName>
    </submittedName>
</protein>
<feature type="compositionally biased region" description="Polar residues" evidence="1">
    <location>
        <begin position="43"/>
        <end position="54"/>
    </location>
</feature>
<proteinExistence type="predicted"/>
<organism evidence="2 3">
    <name type="scientific">Mytilus coruscus</name>
    <name type="common">Sea mussel</name>
    <dbReference type="NCBI Taxonomy" id="42192"/>
    <lineage>
        <taxon>Eukaryota</taxon>
        <taxon>Metazoa</taxon>
        <taxon>Spiralia</taxon>
        <taxon>Lophotrochozoa</taxon>
        <taxon>Mollusca</taxon>
        <taxon>Bivalvia</taxon>
        <taxon>Autobranchia</taxon>
        <taxon>Pteriomorphia</taxon>
        <taxon>Mytilida</taxon>
        <taxon>Mytiloidea</taxon>
        <taxon>Mytilidae</taxon>
        <taxon>Mytilinae</taxon>
        <taxon>Mytilus</taxon>
    </lineage>
</organism>
<feature type="compositionally biased region" description="Basic and acidic residues" evidence="1">
    <location>
        <begin position="64"/>
        <end position="80"/>
    </location>
</feature>
<evidence type="ECO:0000256" key="1">
    <source>
        <dbReference type="SAM" id="MobiDB-lite"/>
    </source>
</evidence>
<name>A0A6J8EFP5_MYTCO</name>
<gene>
    <name evidence="2" type="ORF">MCOR_51494</name>
</gene>
<sequence>MQPYFTGTPQPAAVQPTTQSTQPLPVTITLVQPYLTETVTLQPTAGQPTTQSAQPVPVPINPSPKEKNNIPTSDHSRVLHLEAPSSPPPNVEGYDLERPWIDGDKRQVEFREEIPFYPPRRIQLTSTCRGRLYDWSHQEVLTQESLNDPRFQLCCPPSSYMSVKMLH</sequence>
<accession>A0A6J8EFP5</accession>
<evidence type="ECO:0000313" key="2">
    <source>
        <dbReference type="EMBL" id="CAC5419107.1"/>
    </source>
</evidence>
<feature type="region of interest" description="Disordered" evidence="1">
    <location>
        <begin position="43"/>
        <end position="97"/>
    </location>
</feature>
<feature type="region of interest" description="Disordered" evidence="1">
    <location>
        <begin position="1"/>
        <end position="20"/>
    </location>
</feature>
<evidence type="ECO:0000313" key="3">
    <source>
        <dbReference type="Proteomes" id="UP000507470"/>
    </source>
</evidence>
<dbReference type="OrthoDB" id="10436562at2759"/>
<dbReference type="AlphaFoldDB" id="A0A6J8EFP5"/>